<gene>
    <name evidence="1" type="ORF">KWBSE43_00214</name>
</gene>
<name>A0A482MZZ4_9CAUD</name>
<evidence type="ECO:0000313" key="2">
    <source>
        <dbReference type="Proteomes" id="UP000300764"/>
    </source>
</evidence>
<keyword evidence="2" id="KW-1185">Reference proteome</keyword>
<accession>A0A482MZZ4</accession>
<evidence type="ECO:0000313" key="1">
    <source>
        <dbReference type="EMBL" id="QBQ79034.1"/>
    </source>
</evidence>
<reference evidence="1 2" key="1">
    <citation type="submission" date="2019-01" db="EMBL/GenBank/DDBJ databases">
        <title>Still something new to discover - new insights into E. coli phage diversity and taxonomy.</title>
        <authorList>
            <person name="Korf I.H.E."/>
            <person name="Adriaennsens E."/>
            <person name="Dreiseikelmann B."/>
            <person name="Kropinski A."/>
            <person name="Nimtz M."/>
            <person name="Meier-Kolthoff J.P."/>
            <person name="Rohde M."/>
            <person name="van Raaij M."/>
            <person name="Wittmann J."/>
        </authorList>
    </citation>
    <scope>NUCLEOTIDE SEQUENCE [LARGE SCALE GENOMIC DNA]</scope>
</reference>
<sequence>MTDFIVPPASFLRVKNEVKEITGCTHKESTTITMMLEAKMLVDSEDTKAALNSLLALIIRAYRIPAISDADDLVKLLNTGGKEYDSLRIFMTGIQEGGWYES</sequence>
<dbReference type="Proteomes" id="UP000300764">
    <property type="component" value="Segment"/>
</dbReference>
<proteinExistence type="predicted"/>
<organism evidence="1 2">
    <name type="scientific">Escherichia phage vB_EcoM_KWBSE43-6</name>
    <dbReference type="NCBI Taxonomy" id="2508194"/>
    <lineage>
        <taxon>Viruses</taxon>
        <taxon>Duplodnaviria</taxon>
        <taxon>Heunggongvirae</taxon>
        <taxon>Uroviricota</taxon>
        <taxon>Caudoviricetes</taxon>
        <taxon>Pantevenvirales</taxon>
        <taxon>Ackermannviridae</taxon>
        <taxon>Taipeivirus</taxon>
        <taxon>Taipeivirus KWBSE436</taxon>
    </lineage>
</organism>
<protein>
    <submittedName>
        <fullName evidence="1">Uncharacterized protein</fullName>
    </submittedName>
</protein>
<dbReference type="EMBL" id="MK373783">
    <property type="protein sequence ID" value="QBQ79034.1"/>
    <property type="molecule type" value="Genomic_DNA"/>
</dbReference>